<feature type="transmembrane region" description="Helical" evidence="1">
    <location>
        <begin position="21"/>
        <end position="42"/>
    </location>
</feature>
<evidence type="ECO:0000313" key="3">
    <source>
        <dbReference type="Proteomes" id="UP001296873"/>
    </source>
</evidence>
<dbReference type="Proteomes" id="UP001296873">
    <property type="component" value="Unassembled WGS sequence"/>
</dbReference>
<proteinExistence type="predicted"/>
<comment type="caution">
    <text evidence="2">The sequence shown here is derived from an EMBL/GenBank/DDBJ whole genome shotgun (WGS) entry which is preliminary data.</text>
</comment>
<sequence>MPALTAWFGRLLRGKLSMETAFWNWTVGGGFLLACANFFLLSSGLGQSAIAGVALGTLTAVHVVISVVSVWSSRARHWTLTWSARLIVTVALCTVLAPILARLTA</sequence>
<reference evidence="2 3" key="1">
    <citation type="journal article" date="2020" name="Microorganisms">
        <title>Osmotic Adaptation and Compatible Solute Biosynthesis of Phototrophic Bacteria as Revealed from Genome Analyses.</title>
        <authorList>
            <person name="Imhoff J.F."/>
            <person name="Rahn T."/>
            <person name="Kunzel S."/>
            <person name="Keller A."/>
            <person name="Neulinger S.C."/>
        </authorList>
    </citation>
    <scope>NUCLEOTIDE SEQUENCE [LARGE SCALE GENOMIC DNA]</scope>
    <source>
        <strain evidence="2 3">DSM 9895</strain>
    </source>
</reference>
<dbReference type="RefSeq" id="WP_200338575.1">
    <property type="nucleotide sequence ID" value="NZ_NRRL01000001.1"/>
</dbReference>
<dbReference type="EMBL" id="NRRL01000001">
    <property type="protein sequence ID" value="MBK1666525.1"/>
    <property type="molecule type" value="Genomic_DNA"/>
</dbReference>
<feature type="transmembrane region" description="Helical" evidence="1">
    <location>
        <begin position="48"/>
        <end position="70"/>
    </location>
</feature>
<organism evidence="2 3">
    <name type="scientific">Rhodovibrio sodomensis</name>
    <dbReference type="NCBI Taxonomy" id="1088"/>
    <lineage>
        <taxon>Bacteria</taxon>
        <taxon>Pseudomonadati</taxon>
        <taxon>Pseudomonadota</taxon>
        <taxon>Alphaproteobacteria</taxon>
        <taxon>Rhodospirillales</taxon>
        <taxon>Rhodovibrionaceae</taxon>
        <taxon>Rhodovibrio</taxon>
    </lineage>
</organism>
<evidence type="ECO:0008006" key="4">
    <source>
        <dbReference type="Google" id="ProtNLM"/>
    </source>
</evidence>
<feature type="transmembrane region" description="Helical" evidence="1">
    <location>
        <begin position="82"/>
        <end position="101"/>
    </location>
</feature>
<keyword evidence="3" id="KW-1185">Reference proteome</keyword>
<name>A0ABS1D854_9PROT</name>
<keyword evidence="1" id="KW-0812">Transmembrane</keyword>
<evidence type="ECO:0000256" key="1">
    <source>
        <dbReference type="SAM" id="Phobius"/>
    </source>
</evidence>
<protein>
    <recommendedName>
        <fullName evidence="4">DUF3649 domain-containing protein</fullName>
    </recommendedName>
</protein>
<keyword evidence="1" id="KW-0472">Membrane</keyword>
<evidence type="ECO:0000313" key="2">
    <source>
        <dbReference type="EMBL" id="MBK1666525.1"/>
    </source>
</evidence>
<keyword evidence="1" id="KW-1133">Transmembrane helix</keyword>
<accession>A0ABS1D854</accession>
<gene>
    <name evidence="2" type="ORF">CKO28_00525</name>
</gene>